<dbReference type="EMBL" id="JAUSUD010000003">
    <property type="protein sequence ID" value="MDQ0229601.1"/>
    <property type="molecule type" value="Genomic_DNA"/>
</dbReference>
<evidence type="ECO:0000313" key="2">
    <source>
        <dbReference type="EMBL" id="MDQ0229601.1"/>
    </source>
</evidence>
<protein>
    <submittedName>
        <fullName evidence="2">Uncharacterized protein</fullName>
    </submittedName>
</protein>
<gene>
    <name evidence="2" type="ORF">J2S19_000853</name>
</gene>
<keyword evidence="3" id="KW-1185">Reference proteome</keyword>
<dbReference type="RefSeq" id="WP_307337624.1">
    <property type="nucleotide sequence ID" value="NZ_JAUSUD010000003.1"/>
</dbReference>
<feature type="compositionally biased region" description="Basic residues" evidence="1">
    <location>
        <begin position="1"/>
        <end position="15"/>
    </location>
</feature>
<reference evidence="2 3" key="1">
    <citation type="submission" date="2023-07" db="EMBL/GenBank/DDBJ databases">
        <title>Genomic Encyclopedia of Type Strains, Phase IV (KMG-IV): sequencing the most valuable type-strain genomes for metagenomic binning, comparative biology and taxonomic classification.</title>
        <authorList>
            <person name="Goeker M."/>
        </authorList>
    </citation>
    <scope>NUCLEOTIDE SEQUENCE [LARGE SCALE GENOMIC DNA]</scope>
    <source>
        <strain evidence="2 3">DSM 29005</strain>
    </source>
</reference>
<name>A0ABT9ZBF2_9BACI</name>
<proteinExistence type="predicted"/>
<evidence type="ECO:0000256" key="1">
    <source>
        <dbReference type="SAM" id="MobiDB-lite"/>
    </source>
</evidence>
<dbReference type="Proteomes" id="UP001234495">
    <property type="component" value="Unassembled WGS sequence"/>
</dbReference>
<comment type="caution">
    <text evidence="2">The sequence shown here is derived from an EMBL/GenBank/DDBJ whole genome shotgun (WGS) entry which is preliminary data.</text>
</comment>
<feature type="region of interest" description="Disordered" evidence="1">
    <location>
        <begin position="1"/>
        <end position="49"/>
    </location>
</feature>
<accession>A0ABT9ZBF2</accession>
<organism evidence="2 3">
    <name type="scientific">Metabacillus malikii</name>
    <dbReference type="NCBI Taxonomy" id="1504265"/>
    <lineage>
        <taxon>Bacteria</taxon>
        <taxon>Bacillati</taxon>
        <taxon>Bacillota</taxon>
        <taxon>Bacilli</taxon>
        <taxon>Bacillales</taxon>
        <taxon>Bacillaceae</taxon>
        <taxon>Metabacillus</taxon>
    </lineage>
</organism>
<evidence type="ECO:0000313" key="3">
    <source>
        <dbReference type="Proteomes" id="UP001234495"/>
    </source>
</evidence>
<sequence>MKTKIHQSQRQKRLHKSNEDGNFAVSDPKTASKINEDDNLALSAPKSAS</sequence>